<reference evidence="2" key="2">
    <citation type="submission" date="2016-02" db="EMBL/GenBank/DDBJ databases">
        <title>Draft genome sequence of five rapidly growing Mycobacterium species.</title>
        <authorList>
            <person name="Katahira K."/>
            <person name="Gotou Y."/>
            <person name="Iida K."/>
            <person name="Ogura Y."/>
            <person name="Hayashi T."/>
        </authorList>
    </citation>
    <scope>NUCLEOTIDE SEQUENCE [LARGE SCALE GENOMIC DNA]</scope>
    <source>
        <strain evidence="2">JCM15298</strain>
    </source>
</reference>
<sequence length="234" mass="25284">MTAFLLGRDTVDLIFRDPVLDGNGQQTFDADGRPVFADRRVTKTGAKFTITEISHTSATGRRPAVPVAVYNAKAALRVDDDARALAEKDAIEHDGKVYELTADARVKRTLIDGIEHHVRVTCSREEHVAGVGETVTITPRGGQDDDGRRLPDGAPVTVVATAIDPGNTAERYGATGTVDEADFTVVLPLGTGIRDGDWILVRGRECVARVQRNFSQHPERNEDVVLARFRGGGG</sequence>
<accession>A0A100W9T6</accession>
<dbReference type="AlphaFoldDB" id="A0A100W9T6"/>
<dbReference type="STRING" id="228230.RMCC_1390"/>
<protein>
    <submittedName>
        <fullName evidence="1">Gp12</fullName>
    </submittedName>
</protein>
<dbReference type="EMBL" id="BCSY01000035">
    <property type="protein sequence ID" value="GAS94424.1"/>
    <property type="molecule type" value="Genomic_DNA"/>
</dbReference>
<comment type="caution">
    <text evidence="1">The sequence shown here is derived from an EMBL/GenBank/DDBJ whole genome shotgun (WGS) entry which is preliminary data.</text>
</comment>
<keyword evidence="2" id="KW-1185">Reference proteome</keyword>
<reference evidence="2" key="1">
    <citation type="journal article" date="2016" name="Genome Announc.">
        <title>Draft Genome Sequences of Five Rapidly Growing Mycobacterium Species, M. thermoresistibile, M. fortuitum subsp. acetamidolyticum, M. canariasense, M. brisbanense, and M. novocastrense.</title>
        <authorList>
            <person name="Katahira K."/>
            <person name="Ogura Y."/>
            <person name="Gotoh Y."/>
            <person name="Hayashi T."/>
        </authorList>
    </citation>
    <scope>NUCLEOTIDE SEQUENCE [LARGE SCALE GENOMIC DNA]</scope>
    <source>
        <strain evidence="2">JCM15298</strain>
    </source>
</reference>
<name>A0A100W9T6_MYCCR</name>
<evidence type="ECO:0000313" key="1">
    <source>
        <dbReference type="EMBL" id="GAS94424.1"/>
    </source>
</evidence>
<dbReference type="Proteomes" id="UP000069443">
    <property type="component" value="Unassembled WGS sequence"/>
</dbReference>
<dbReference type="RefSeq" id="WP_062655730.1">
    <property type="nucleotide sequence ID" value="NZ_BCSY01000035.1"/>
</dbReference>
<proteinExistence type="predicted"/>
<dbReference type="OrthoDB" id="4762154at2"/>
<organism evidence="1 2">
    <name type="scientific">Mycolicibacterium canariasense</name>
    <name type="common">Mycobacterium canariasense</name>
    <dbReference type="NCBI Taxonomy" id="228230"/>
    <lineage>
        <taxon>Bacteria</taxon>
        <taxon>Bacillati</taxon>
        <taxon>Actinomycetota</taxon>
        <taxon>Actinomycetes</taxon>
        <taxon>Mycobacteriales</taxon>
        <taxon>Mycobacteriaceae</taxon>
        <taxon>Mycolicibacterium</taxon>
    </lineage>
</organism>
<gene>
    <name evidence="1" type="ORF">RMCC_1390</name>
</gene>
<evidence type="ECO:0000313" key="2">
    <source>
        <dbReference type="Proteomes" id="UP000069443"/>
    </source>
</evidence>